<dbReference type="CDD" id="cd02440">
    <property type="entry name" value="AdoMet_MTases"/>
    <property type="match status" value="1"/>
</dbReference>
<feature type="domain" description="Methyltransferase" evidence="1">
    <location>
        <begin position="215"/>
        <end position="303"/>
    </location>
</feature>
<dbReference type="CDD" id="cd11572">
    <property type="entry name" value="RlmI_M_like"/>
    <property type="match status" value="1"/>
</dbReference>
<dbReference type="GO" id="GO:0008168">
    <property type="term" value="F:methyltransferase activity"/>
    <property type="evidence" value="ECO:0007669"/>
    <property type="project" value="UniProtKB-KW"/>
</dbReference>
<protein>
    <submittedName>
        <fullName evidence="2">Ribosomal protein L11 methyltransferase</fullName>
    </submittedName>
</protein>
<keyword evidence="2" id="KW-0489">Methyltransferase</keyword>
<dbReference type="GeneID" id="14923703"/>
<dbReference type="STRING" id="1257118.L8HB49"/>
<dbReference type="SUPFAM" id="SSF53335">
    <property type="entry name" value="S-adenosyl-L-methionine-dependent methyltransferases"/>
    <property type="match status" value="1"/>
</dbReference>
<evidence type="ECO:0000313" key="3">
    <source>
        <dbReference type="Proteomes" id="UP000011083"/>
    </source>
</evidence>
<dbReference type="Pfam" id="PF13649">
    <property type="entry name" value="Methyltransf_25"/>
    <property type="match status" value="1"/>
</dbReference>
<keyword evidence="2" id="KW-0687">Ribonucleoprotein</keyword>
<dbReference type="GO" id="GO:0032259">
    <property type="term" value="P:methylation"/>
    <property type="evidence" value="ECO:0007669"/>
    <property type="project" value="UniProtKB-KW"/>
</dbReference>
<dbReference type="GO" id="GO:0005840">
    <property type="term" value="C:ribosome"/>
    <property type="evidence" value="ECO:0007669"/>
    <property type="project" value="UniProtKB-KW"/>
</dbReference>
<dbReference type="RefSeq" id="XP_004351521.1">
    <property type="nucleotide sequence ID" value="XM_004351469.1"/>
</dbReference>
<keyword evidence="2" id="KW-0808">Transferase</keyword>
<dbReference type="Gene3D" id="3.30.750.80">
    <property type="entry name" value="RNA methyltransferase domain (HRMD) like"/>
    <property type="match status" value="1"/>
</dbReference>
<dbReference type="OrthoDB" id="269872at2759"/>
<dbReference type="InterPro" id="IPR029063">
    <property type="entry name" value="SAM-dependent_MTases_sf"/>
</dbReference>
<dbReference type="KEGG" id="acan:ACA1_149120"/>
<proteinExistence type="predicted"/>
<dbReference type="AlphaFoldDB" id="L8HB49"/>
<evidence type="ECO:0000259" key="1">
    <source>
        <dbReference type="Pfam" id="PF13649"/>
    </source>
</evidence>
<keyword evidence="2" id="KW-0689">Ribosomal protein</keyword>
<dbReference type="PANTHER" id="PTHR42873">
    <property type="entry name" value="RIBOSOMAL RNA LARGE SUBUNIT METHYLTRANSFERASE"/>
    <property type="match status" value="1"/>
</dbReference>
<dbReference type="Proteomes" id="UP000011083">
    <property type="component" value="Unassembled WGS sequence"/>
</dbReference>
<dbReference type="EMBL" id="KB007870">
    <property type="protein sequence ID" value="ELR22744.1"/>
    <property type="molecule type" value="Genomic_DNA"/>
</dbReference>
<reference evidence="2 3" key="1">
    <citation type="journal article" date="2013" name="Genome Biol.">
        <title>Genome of Acanthamoeba castellanii highlights extensive lateral gene transfer and early evolution of tyrosine kinase signaling.</title>
        <authorList>
            <person name="Clarke M."/>
            <person name="Lohan A.J."/>
            <person name="Liu B."/>
            <person name="Lagkouvardos I."/>
            <person name="Roy S."/>
            <person name="Zafar N."/>
            <person name="Bertelli C."/>
            <person name="Schilde C."/>
            <person name="Kianianmomeni A."/>
            <person name="Burglin T.R."/>
            <person name="Frech C."/>
            <person name="Turcotte B."/>
            <person name="Kopec K.O."/>
            <person name="Synnott J.M."/>
            <person name="Choo C."/>
            <person name="Paponov I."/>
            <person name="Finkler A."/>
            <person name="Soon Heng Tan C."/>
            <person name="Hutchins A.P."/>
            <person name="Weinmeier T."/>
            <person name="Rattei T."/>
            <person name="Chu J.S."/>
            <person name="Gimenez G."/>
            <person name="Irimia M."/>
            <person name="Rigden D.J."/>
            <person name="Fitzpatrick D.A."/>
            <person name="Lorenzo-Morales J."/>
            <person name="Bateman A."/>
            <person name="Chiu C.H."/>
            <person name="Tang P."/>
            <person name="Hegemann P."/>
            <person name="Fromm H."/>
            <person name="Raoult D."/>
            <person name="Greub G."/>
            <person name="Miranda-Saavedra D."/>
            <person name="Chen N."/>
            <person name="Nash P."/>
            <person name="Ginger M.L."/>
            <person name="Horn M."/>
            <person name="Schaap P."/>
            <person name="Caler L."/>
            <person name="Loftus B."/>
        </authorList>
    </citation>
    <scope>NUCLEOTIDE SEQUENCE [LARGE SCALE GENOMIC DNA]</scope>
    <source>
        <strain evidence="2 3">Neff</strain>
    </source>
</reference>
<sequence>MLHDASPDAGVGDLVHVYTKRGEYFGRGLYDPLAKMPLRVYHHHHHHHDQLEGDDADHEFGEAGLTQLVQSAVDLRTKVLRLPERTDAFRVINSDGDGLSGLIVDKYADVLSIEAHSVGVYQRLKEWIPLLHEVLGTRRHRIATDIRRAGDASDDAGLFEELDPGYGSGPVHSVTVKENEVEYEVNFESGHKTGFFCDQRDNRQRFAQLVRDRTVLDLCCYTGGFAIAAATTGRAKHVTAVDLDEQAIAQARRNAAANALRHRPDALRFVHADAFVYARQLEITGQRFDVVLCDPPKFIDSRDERETARGLRKYEDLNALAAGLVAPGGLLVTCSCSGLLSETGFEEVVARAVHKRNRRMQVLNKTGAGEDHPILASCPESRYLKVVWARML</sequence>
<gene>
    <name evidence="2" type="ORF">ACA1_149120</name>
</gene>
<dbReference type="VEuPathDB" id="AmoebaDB:ACA1_149120"/>
<accession>L8HB49</accession>
<dbReference type="InterPro" id="IPR041698">
    <property type="entry name" value="Methyltransf_25"/>
</dbReference>
<dbReference type="OMA" id="VMDVFDY"/>
<organism evidence="2 3">
    <name type="scientific">Acanthamoeba castellanii (strain ATCC 30010 / Neff)</name>
    <dbReference type="NCBI Taxonomy" id="1257118"/>
    <lineage>
        <taxon>Eukaryota</taxon>
        <taxon>Amoebozoa</taxon>
        <taxon>Discosea</taxon>
        <taxon>Longamoebia</taxon>
        <taxon>Centramoebida</taxon>
        <taxon>Acanthamoebidae</taxon>
        <taxon>Acanthamoeba</taxon>
    </lineage>
</organism>
<dbReference type="PANTHER" id="PTHR42873:SF1">
    <property type="entry name" value="S-ADENOSYLMETHIONINE-DEPENDENT METHYLTRANSFERASE DOMAIN-CONTAINING PROTEIN"/>
    <property type="match status" value="1"/>
</dbReference>
<dbReference type="Gene3D" id="3.40.50.150">
    <property type="entry name" value="Vaccinia Virus protein VP39"/>
    <property type="match status" value="1"/>
</dbReference>
<name>L8HB49_ACACF</name>
<keyword evidence="3" id="KW-1185">Reference proteome</keyword>
<evidence type="ECO:0000313" key="2">
    <source>
        <dbReference type="EMBL" id="ELR22744.1"/>
    </source>
</evidence>